<gene>
    <name evidence="1" type="ORF">WA026_015788</name>
</gene>
<dbReference type="EMBL" id="JARQZJ010000099">
    <property type="protein sequence ID" value="KAK9886277.1"/>
    <property type="molecule type" value="Genomic_DNA"/>
</dbReference>
<dbReference type="Proteomes" id="UP001431783">
    <property type="component" value="Unassembled WGS sequence"/>
</dbReference>
<evidence type="ECO:0000313" key="1">
    <source>
        <dbReference type="EMBL" id="KAK9886277.1"/>
    </source>
</evidence>
<organism evidence="1 2">
    <name type="scientific">Henosepilachna vigintioctopunctata</name>
    <dbReference type="NCBI Taxonomy" id="420089"/>
    <lineage>
        <taxon>Eukaryota</taxon>
        <taxon>Metazoa</taxon>
        <taxon>Ecdysozoa</taxon>
        <taxon>Arthropoda</taxon>
        <taxon>Hexapoda</taxon>
        <taxon>Insecta</taxon>
        <taxon>Pterygota</taxon>
        <taxon>Neoptera</taxon>
        <taxon>Endopterygota</taxon>
        <taxon>Coleoptera</taxon>
        <taxon>Polyphaga</taxon>
        <taxon>Cucujiformia</taxon>
        <taxon>Coccinelloidea</taxon>
        <taxon>Coccinellidae</taxon>
        <taxon>Epilachninae</taxon>
        <taxon>Epilachnini</taxon>
        <taxon>Henosepilachna</taxon>
    </lineage>
</organism>
<sequence>MSELVEAPDHILIKSRPQISYNEIAAAPPRKRNIPKFPGYNQETHKMSLIKYTSAKSQRNAFLLNKINFDHNEANTSRNFEINTPYRQNNELEDCLSQLNNIILHLTKKWQCYKKPNRSYVVGHGQ</sequence>
<name>A0AAW1V1W7_9CUCU</name>
<comment type="caution">
    <text evidence="1">The sequence shown here is derived from an EMBL/GenBank/DDBJ whole genome shotgun (WGS) entry which is preliminary data.</text>
</comment>
<evidence type="ECO:0000313" key="2">
    <source>
        <dbReference type="Proteomes" id="UP001431783"/>
    </source>
</evidence>
<accession>A0AAW1V1W7</accession>
<protein>
    <submittedName>
        <fullName evidence="1">Uncharacterized protein</fullName>
    </submittedName>
</protein>
<dbReference type="AlphaFoldDB" id="A0AAW1V1W7"/>
<reference evidence="1 2" key="1">
    <citation type="submission" date="2023-03" db="EMBL/GenBank/DDBJ databases">
        <title>Genome insight into feeding habits of ladybird beetles.</title>
        <authorList>
            <person name="Li H.-S."/>
            <person name="Huang Y.-H."/>
            <person name="Pang H."/>
        </authorList>
    </citation>
    <scope>NUCLEOTIDE SEQUENCE [LARGE SCALE GENOMIC DNA]</scope>
    <source>
        <strain evidence="1">SYSU_2023b</strain>
        <tissue evidence="1">Whole body</tissue>
    </source>
</reference>
<proteinExistence type="predicted"/>
<keyword evidence="2" id="KW-1185">Reference proteome</keyword>